<comment type="caution">
    <text evidence="6">The sequence shown here is derived from an EMBL/GenBank/DDBJ whole genome shotgun (WGS) entry which is preliminary data.</text>
</comment>
<dbReference type="SUPFAM" id="SSF46785">
    <property type="entry name" value="Winged helix' DNA-binding domain"/>
    <property type="match status" value="1"/>
</dbReference>
<dbReference type="InterPro" id="IPR005119">
    <property type="entry name" value="LysR_subst-bd"/>
</dbReference>
<dbReference type="Gene3D" id="3.40.190.10">
    <property type="entry name" value="Periplasmic binding protein-like II"/>
    <property type="match status" value="2"/>
</dbReference>
<dbReference type="PANTHER" id="PTHR30346">
    <property type="entry name" value="TRANSCRIPTIONAL DUAL REGULATOR HCAR-RELATED"/>
    <property type="match status" value="1"/>
</dbReference>
<dbReference type="CDD" id="cd08414">
    <property type="entry name" value="PBP2_LTTR_aromatics_like"/>
    <property type="match status" value="1"/>
</dbReference>
<dbReference type="PRINTS" id="PR00039">
    <property type="entry name" value="HTHLYSR"/>
</dbReference>
<evidence type="ECO:0000313" key="7">
    <source>
        <dbReference type="Proteomes" id="UP001309705"/>
    </source>
</evidence>
<keyword evidence="7" id="KW-1185">Reference proteome</keyword>
<accession>A0ABU6JSD9</accession>
<dbReference type="EMBL" id="JAYWTM010000011">
    <property type="protein sequence ID" value="MEC5343552.1"/>
    <property type="molecule type" value="Genomic_DNA"/>
</dbReference>
<keyword evidence="4" id="KW-0804">Transcription</keyword>
<dbReference type="PROSITE" id="PS50931">
    <property type="entry name" value="HTH_LYSR"/>
    <property type="match status" value="1"/>
</dbReference>
<protein>
    <submittedName>
        <fullName evidence="6">LysR substrate-binding domain-containing protein</fullName>
    </submittedName>
</protein>
<organism evidence="6 7">
    <name type="scientific">Brenneria populi</name>
    <dbReference type="NCBI Taxonomy" id="1505588"/>
    <lineage>
        <taxon>Bacteria</taxon>
        <taxon>Pseudomonadati</taxon>
        <taxon>Pseudomonadota</taxon>
        <taxon>Gammaproteobacteria</taxon>
        <taxon>Enterobacterales</taxon>
        <taxon>Pectobacteriaceae</taxon>
        <taxon>Brenneria</taxon>
    </lineage>
</organism>
<dbReference type="InterPro" id="IPR000847">
    <property type="entry name" value="LysR_HTH_N"/>
</dbReference>
<gene>
    <name evidence="6" type="ORF">VSX58_13205</name>
</gene>
<dbReference type="Proteomes" id="UP001309705">
    <property type="component" value="Unassembled WGS sequence"/>
</dbReference>
<dbReference type="SUPFAM" id="SSF53850">
    <property type="entry name" value="Periplasmic binding protein-like II"/>
    <property type="match status" value="1"/>
</dbReference>
<dbReference type="InterPro" id="IPR036388">
    <property type="entry name" value="WH-like_DNA-bd_sf"/>
</dbReference>
<sequence length="296" mass="32218">MDLKHLRYFVAVGEELHFRRAAERLHIAQPALSVQIKALEAYLGGKLIARNNRRVELTDTGHLFLKQARQILNQVDSLTRLTRRALMGEIGLLRLAYSGSAAETGILAKVTRSFQRRAADVEIRAAEMHPRLQLAALTNGDIHAALMPTLSLTLPAQLQALKLGEWPLRLALPNNHPLLDKKQIHIADIEQESFVVCAAHDRDDGTSIFRHALGFIPAIGQRVATVNMVIALVGAGLGLGLLPASMASAAKQAGAVLKPVSKVNVKPDLSLVTLRNPQDPVTRQLLAVAQAEFAAR</sequence>
<feature type="domain" description="HTH lysR-type" evidence="5">
    <location>
        <begin position="1"/>
        <end position="58"/>
    </location>
</feature>
<evidence type="ECO:0000256" key="3">
    <source>
        <dbReference type="ARBA" id="ARBA00023125"/>
    </source>
</evidence>
<dbReference type="RefSeq" id="WP_327618502.1">
    <property type="nucleotide sequence ID" value="NZ_JAYWTM010000011.1"/>
</dbReference>
<dbReference type="Gene3D" id="1.10.10.10">
    <property type="entry name" value="Winged helix-like DNA-binding domain superfamily/Winged helix DNA-binding domain"/>
    <property type="match status" value="1"/>
</dbReference>
<evidence type="ECO:0000256" key="4">
    <source>
        <dbReference type="ARBA" id="ARBA00023163"/>
    </source>
</evidence>
<comment type="similarity">
    <text evidence="1">Belongs to the LysR transcriptional regulatory family.</text>
</comment>
<dbReference type="Pfam" id="PF03466">
    <property type="entry name" value="LysR_substrate"/>
    <property type="match status" value="1"/>
</dbReference>
<evidence type="ECO:0000259" key="5">
    <source>
        <dbReference type="PROSITE" id="PS50931"/>
    </source>
</evidence>
<name>A0ABU6JSD9_9GAMM</name>
<keyword evidence="2" id="KW-0805">Transcription regulation</keyword>
<proteinExistence type="inferred from homology"/>
<dbReference type="PANTHER" id="PTHR30346:SF28">
    <property type="entry name" value="HTH-TYPE TRANSCRIPTIONAL REGULATOR CYNR"/>
    <property type="match status" value="1"/>
</dbReference>
<keyword evidence="3" id="KW-0238">DNA-binding</keyword>
<dbReference type="Pfam" id="PF00126">
    <property type="entry name" value="HTH_1"/>
    <property type="match status" value="1"/>
</dbReference>
<evidence type="ECO:0000256" key="1">
    <source>
        <dbReference type="ARBA" id="ARBA00009437"/>
    </source>
</evidence>
<evidence type="ECO:0000313" key="6">
    <source>
        <dbReference type="EMBL" id="MEC5343552.1"/>
    </source>
</evidence>
<evidence type="ECO:0000256" key="2">
    <source>
        <dbReference type="ARBA" id="ARBA00023015"/>
    </source>
</evidence>
<reference evidence="6 7" key="1">
    <citation type="journal article" date="2017" name="Int. J. Syst. Evol. Microbiol.">
        <title>Brenneria populi subsp. brevivirga subsp. nov. isolated from symptomatic bark of Populus x euramericana canker, and description of Brenneria populi subsp. populi subsp. nov.</title>
        <authorList>
            <person name="Zheng M.H."/>
            <person name="Piao C.G."/>
            <person name="Xue H."/>
            <person name="Guo M.W."/>
            <person name="Li Y."/>
        </authorList>
    </citation>
    <scope>NUCLEOTIDE SEQUENCE [LARGE SCALE GENOMIC DNA]</scope>
    <source>
        <strain evidence="6 7">D9-5</strain>
    </source>
</reference>
<dbReference type="InterPro" id="IPR036390">
    <property type="entry name" value="WH_DNA-bd_sf"/>
</dbReference>